<sequence>MYWLFVIHYLDDKNFSALWMIIGRPSWTSTTLWDYPVANTNGFHQKDEKDSSKACTTTFKQRSDRTSNRCQWGSVADLNNLSSLMCLAAAEASHPVASSAVITSSSILAPSKLPTASATCSTRPARKAGSSSITCAGCTSRHAQRVVGQGSAQQSIHSACKIMLRKRILPNPKLTKESDEVITFALKCLWLKRQKKQTMFQRSTVFHNQRYIYGKKILHTFKSANLTKKAFRGPSKGRFEDLENCVYDFCRENLRFHIVNSKQASLGVEG</sequence>
<evidence type="ECO:0000313" key="2">
    <source>
        <dbReference type="Proteomes" id="UP000792457"/>
    </source>
</evidence>
<gene>
    <name evidence="1" type="ORF">J437_LFUL016682</name>
</gene>
<proteinExistence type="predicted"/>
<protein>
    <submittedName>
        <fullName evidence="1">Uncharacterized protein</fullName>
    </submittedName>
</protein>
<evidence type="ECO:0000313" key="1">
    <source>
        <dbReference type="EMBL" id="KAG8239045.1"/>
    </source>
</evidence>
<reference evidence="1" key="2">
    <citation type="submission" date="2017-10" db="EMBL/GenBank/DDBJ databases">
        <title>Ladona fulva Genome sequencing and assembly.</title>
        <authorList>
            <person name="Murali S."/>
            <person name="Richards S."/>
            <person name="Bandaranaike D."/>
            <person name="Bellair M."/>
            <person name="Blankenburg K."/>
            <person name="Chao H."/>
            <person name="Dinh H."/>
            <person name="Doddapaneni H."/>
            <person name="Dugan-Rocha S."/>
            <person name="Elkadiri S."/>
            <person name="Gnanaolivu R."/>
            <person name="Hernandez B."/>
            <person name="Skinner E."/>
            <person name="Javaid M."/>
            <person name="Lee S."/>
            <person name="Li M."/>
            <person name="Ming W."/>
            <person name="Munidasa M."/>
            <person name="Muniz J."/>
            <person name="Nguyen L."/>
            <person name="Hughes D."/>
            <person name="Osuji N."/>
            <person name="Pu L.-L."/>
            <person name="Puazo M."/>
            <person name="Qu C."/>
            <person name="Quiroz J."/>
            <person name="Raj R."/>
            <person name="Weissenberger G."/>
            <person name="Xin Y."/>
            <person name="Zou X."/>
            <person name="Han Y."/>
            <person name="Worley K."/>
            <person name="Muzny D."/>
            <person name="Gibbs R."/>
        </authorList>
    </citation>
    <scope>NUCLEOTIDE SEQUENCE</scope>
    <source>
        <strain evidence="1">Sampled in the wild</strain>
    </source>
</reference>
<reference evidence="1" key="1">
    <citation type="submission" date="2013-04" db="EMBL/GenBank/DDBJ databases">
        <authorList>
            <person name="Qu J."/>
            <person name="Murali S.C."/>
            <person name="Bandaranaike D."/>
            <person name="Bellair M."/>
            <person name="Blankenburg K."/>
            <person name="Chao H."/>
            <person name="Dinh H."/>
            <person name="Doddapaneni H."/>
            <person name="Downs B."/>
            <person name="Dugan-Rocha S."/>
            <person name="Elkadiri S."/>
            <person name="Gnanaolivu R.D."/>
            <person name="Hernandez B."/>
            <person name="Javaid M."/>
            <person name="Jayaseelan J.C."/>
            <person name="Lee S."/>
            <person name="Li M."/>
            <person name="Ming W."/>
            <person name="Munidasa M."/>
            <person name="Muniz J."/>
            <person name="Nguyen L."/>
            <person name="Ongeri F."/>
            <person name="Osuji N."/>
            <person name="Pu L.-L."/>
            <person name="Puazo M."/>
            <person name="Qu C."/>
            <person name="Quiroz J."/>
            <person name="Raj R."/>
            <person name="Weissenberger G."/>
            <person name="Xin Y."/>
            <person name="Zou X."/>
            <person name="Han Y."/>
            <person name="Richards S."/>
            <person name="Worley K."/>
            <person name="Muzny D."/>
            <person name="Gibbs R."/>
        </authorList>
    </citation>
    <scope>NUCLEOTIDE SEQUENCE</scope>
    <source>
        <strain evidence="1">Sampled in the wild</strain>
    </source>
</reference>
<dbReference type="Proteomes" id="UP000792457">
    <property type="component" value="Unassembled WGS sequence"/>
</dbReference>
<dbReference type="EMBL" id="KZ309500">
    <property type="protein sequence ID" value="KAG8239045.1"/>
    <property type="molecule type" value="Genomic_DNA"/>
</dbReference>
<accession>A0A8K0P7M0</accession>
<comment type="caution">
    <text evidence="1">The sequence shown here is derived from an EMBL/GenBank/DDBJ whole genome shotgun (WGS) entry which is preliminary data.</text>
</comment>
<keyword evidence="2" id="KW-1185">Reference proteome</keyword>
<name>A0A8K0P7M0_LADFU</name>
<dbReference type="AlphaFoldDB" id="A0A8K0P7M0"/>
<organism evidence="1 2">
    <name type="scientific">Ladona fulva</name>
    <name type="common">Scarce chaser dragonfly</name>
    <name type="synonym">Libellula fulva</name>
    <dbReference type="NCBI Taxonomy" id="123851"/>
    <lineage>
        <taxon>Eukaryota</taxon>
        <taxon>Metazoa</taxon>
        <taxon>Ecdysozoa</taxon>
        <taxon>Arthropoda</taxon>
        <taxon>Hexapoda</taxon>
        <taxon>Insecta</taxon>
        <taxon>Pterygota</taxon>
        <taxon>Palaeoptera</taxon>
        <taxon>Odonata</taxon>
        <taxon>Epiprocta</taxon>
        <taxon>Anisoptera</taxon>
        <taxon>Libelluloidea</taxon>
        <taxon>Libellulidae</taxon>
        <taxon>Ladona</taxon>
    </lineage>
</organism>